<evidence type="ECO:0000313" key="4">
    <source>
        <dbReference type="Proteomes" id="UP000041254"/>
    </source>
</evidence>
<gene>
    <name evidence="3" type="ORF">Vbra_20119</name>
</gene>
<dbReference type="PROSITE" id="PS50222">
    <property type="entry name" value="EF_HAND_2"/>
    <property type="match status" value="1"/>
</dbReference>
<dbReference type="GO" id="GO:0005509">
    <property type="term" value="F:calcium ion binding"/>
    <property type="evidence" value="ECO:0007669"/>
    <property type="project" value="InterPro"/>
</dbReference>
<feature type="domain" description="EF-hand" evidence="2">
    <location>
        <begin position="22"/>
        <end position="57"/>
    </location>
</feature>
<name>A0A0G4EA40_VITBC</name>
<evidence type="ECO:0000256" key="1">
    <source>
        <dbReference type="SAM" id="Phobius"/>
    </source>
</evidence>
<keyword evidence="1" id="KW-0812">Transmembrane</keyword>
<proteinExistence type="predicted"/>
<dbReference type="InParanoid" id="A0A0G4EA40"/>
<reference evidence="3 4" key="1">
    <citation type="submission" date="2014-11" db="EMBL/GenBank/DDBJ databases">
        <authorList>
            <person name="Zhu J."/>
            <person name="Qi W."/>
            <person name="Song R."/>
        </authorList>
    </citation>
    <scope>NUCLEOTIDE SEQUENCE [LARGE SCALE GENOMIC DNA]</scope>
</reference>
<evidence type="ECO:0000313" key="3">
    <source>
        <dbReference type="EMBL" id="CEL92812.1"/>
    </source>
</evidence>
<keyword evidence="4" id="KW-1185">Reference proteome</keyword>
<evidence type="ECO:0000259" key="2">
    <source>
        <dbReference type="PROSITE" id="PS50222"/>
    </source>
</evidence>
<sequence length="250" mass="28098">MSVVPQSRTEKFTNIVSRVDGDDGTRIVQLLKSWDKNGDGTFTAEEVAEAARQLTSERKHNKTLRWALIGMGVGWIITLVIVFVLVLAGVEVMKDIKVDGQAVVIDRGTKHPARMAEALERFALPDFYGQPLRDFEKLETLVIPTGEESEGLFRVSYVLKEGDEYKLHLEGDMVITLTKAGYTLTDADGKEIVAVEYEKEKKRQLQETRVIGRDDLGSARFTRCGPYPCAEVIGERPFYRPLARPFPSFT</sequence>
<dbReference type="AlphaFoldDB" id="A0A0G4EA40"/>
<dbReference type="Proteomes" id="UP000041254">
    <property type="component" value="Unassembled WGS sequence"/>
</dbReference>
<feature type="transmembrane region" description="Helical" evidence="1">
    <location>
        <begin position="66"/>
        <end position="90"/>
    </location>
</feature>
<accession>A0A0G4EA40</accession>
<keyword evidence="1" id="KW-1133">Transmembrane helix</keyword>
<organism evidence="3 4">
    <name type="scientific">Vitrella brassicaformis (strain CCMP3155)</name>
    <dbReference type="NCBI Taxonomy" id="1169540"/>
    <lineage>
        <taxon>Eukaryota</taxon>
        <taxon>Sar</taxon>
        <taxon>Alveolata</taxon>
        <taxon>Colpodellida</taxon>
        <taxon>Vitrellaceae</taxon>
        <taxon>Vitrella</taxon>
    </lineage>
</organism>
<dbReference type="InterPro" id="IPR002048">
    <property type="entry name" value="EF_hand_dom"/>
</dbReference>
<dbReference type="PhylomeDB" id="A0A0G4EA40"/>
<dbReference type="VEuPathDB" id="CryptoDB:Vbra_20119"/>
<protein>
    <recommendedName>
        <fullName evidence="2">EF-hand domain-containing protein</fullName>
    </recommendedName>
</protein>
<dbReference type="EMBL" id="CDMY01000113">
    <property type="protein sequence ID" value="CEL92812.1"/>
    <property type="molecule type" value="Genomic_DNA"/>
</dbReference>
<keyword evidence="1" id="KW-0472">Membrane</keyword>